<organism evidence="3 4">
    <name type="scientific">Variovorax paradoxus</name>
    <dbReference type="NCBI Taxonomy" id="34073"/>
    <lineage>
        <taxon>Bacteria</taxon>
        <taxon>Pseudomonadati</taxon>
        <taxon>Pseudomonadota</taxon>
        <taxon>Betaproteobacteria</taxon>
        <taxon>Burkholderiales</taxon>
        <taxon>Comamonadaceae</taxon>
        <taxon>Variovorax</taxon>
    </lineage>
</organism>
<feature type="region of interest" description="Disordered" evidence="1">
    <location>
        <begin position="151"/>
        <end position="173"/>
    </location>
</feature>
<dbReference type="InterPro" id="IPR003615">
    <property type="entry name" value="HNH_nuc"/>
</dbReference>
<dbReference type="OrthoDB" id="6631788at2"/>
<evidence type="ECO:0000313" key="3">
    <source>
        <dbReference type="EMBL" id="QGW82943.1"/>
    </source>
</evidence>
<evidence type="ECO:0000313" key="4">
    <source>
        <dbReference type="Proteomes" id="UP000425817"/>
    </source>
</evidence>
<accession>A0A6I6HJD4</accession>
<reference evidence="3 4" key="1">
    <citation type="submission" date="2019-12" db="EMBL/GenBank/DDBJ databases">
        <title>Hybrid Genome Assemblies of two High G+C Isolates from Undergraduate Microbiology Courses.</title>
        <authorList>
            <person name="Ne Ville C.J."/>
            <person name="Enright D."/>
            <person name="Hernandez I."/>
            <person name="Dodsworth J."/>
            <person name="Orwin P.M."/>
        </authorList>
    </citation>
    <scope>NUCLEOTIDE SEQUENCE [LARGE SCALE GENOMIC DNA]</scope>
    <source>
        <strain evidence="3 4">CSUSB</strain>
    </source>
</reference>
<dbReference type="RefSeq" id="WP_157614373.1">
    <property type="nucleotide sequence ID" value="NZ_CP046622.1"/>
</dbReference>
<dbReference type="Pfam" id="PF13392">
    <property type="entry name" value="HNH_3"/>
    <property type="match status" value="1"/>
</dbReference>
<dbReference type="EMBL" id="CP046622">
    <property type="protein sequence ID" value="QGW82943.1"/>
    <property type="molecule type" value="Genomic_DNA"/>
</dbReference>
<feature type="compositionally biased region" description="Gly residues" evidence="1">
    <location>
        <begin position="163"/>
        <end position="173"/>
    </location>
</feature>
<protein>
    <recommendedName>
        <fullName evidence="2">HNH nuclease domain-containing protein</fullName>
    </recommendedName>
</protein>
<evidence type="ECO:0000259" key="2">
    <source>
        <dbReference type="Pfam" id="PF13392"/>
    </source>
</evidence>
<evidence type="ECO:0000256" key="1">
    <source>
        <dbReference type="SAM" id="MobiDB-lite"/>
    </source>
</evidence>
<sequence>MSDGEMARLPDIGLQALLERVDEVGDCLVWNRYSLDGLHPQWRIGGRGGRLWNVQRLLWLLVRGPVEEGFQIGVSCGTERCVHPDHLAARTRSQACVGKPKAPDHRIRIAMARRARATLTADGVNAIRASTESCAVLDERHGLSRGYSSQIRKGNKWRQSGGHFDGLGGRRAS</sequence>
<dbReference type="Proteomes" id="UP000425817">
    <property type="component" value="Chromosome"/>
</dbReference>
<dbReference type="AlphaFoldDB" id="A0A6I6HJD4"/>
<gene>
    <name evidence="3" type="ORF">GOQ09_15775</name>
</gene>
<proteinExistence type="predicted"/>
<feature type="domain" description="HNH nuclease" evidence="2">
    <location>
        <begin position="54"/>
        <end position="94"/>
    </location>
</feature>
<name>A0A6I6HJD4_VARPD</name>